<dbReference type="EMBL" id="BGPR01003721">
    <property type="protein sequence ID" value="GBM91647.1"/>
    <property type="molecule type" value="Genomic_DNA"/>
</dbReference>
<feature type="region of interest" description="Disordered" evidence="1">
    <location>
        <begin position="59"/>
        <end position="94"/>
    </location>
</feature>
<name>A0A4Y2JNY7_ARAVE</name>
<accession>A0A4Y2JNY7</accession>
<sequence length="144" mass="15990">MTRVQVCHKFVMTRVQACNPAPDFFLKECVTPFSPASIIPCENCCVTLKSKIPVADEISAPAQNLREVSEGESERDRSCHVSGSTNQGRDVSHVTGDEVRRRVFSLREKGQMRLTSVEVVTGLLPVEDDFGLGRGLTKTRERQP</sequence>
<gene>
    <name evidence="2" type="ORF">AVEN_107753_1</name>
</gene>
<proteinExistence type="predicted"/>
<dbReference type="AlphaFoldDB" id="A0A4Y2JNY7"/>
<protein>
    <submittedName>
        <fullName evidence="2">Uncharacterized protein</fullName>
    </submittedName>
</protein>
<evidence type="ECO:0000313" key="2">
    <source>
        <dbReference type="EMBL" id="GBM91647.1"/>
    </source>
</evidence>
<organism evidence="2 3">
    <name type="scientific">Araneus ventricosus</name>
    <name type="common">Orbweaver spider</name>
    <name type="synonym">Epeira ventricosa</name>
    <dbReference type="NCBI Taxonomy" id="182803"/>
    <lineage>
        <taxon>Eukaryota</taxon>
        <taxon>Metazoa</taxon>
        <taxon>Ecdysozoa</taxon>
        <taxon>Arthropoda</taxon>
        <taxon>Chelicerata</taxon>
        <taxon>Arachnida</taxon>
        <taxon>Araneae</taxon>
        <taxon>Araneomorphae</taxon>
        <taxon>Entelegynae</taxon>
        <taxon>Araneoidea</taxon>
        <taxon>Araneidae</taxon>
        <taxon>Araneus</taxon>
    </lineage>
</organism>
<dbReference type="Proteomes" id="UP000499080">
    <property type="component" value="Unassembled WGS sequence"/>
</dbReference>
<reference evidence="2 3" key="1">
    <citation type="journal article" date="2019" name="Sci. Rep.">
        <title>Orb-weaving spider Araneus ventricosus genome elucidates the spidroin gene catalogue.</title>
        <authorList>
            <person name="Kono N."/>
            <person name="Nakamura H."/>
            <person name="Ohtoshi R."/>
            <person name="Moran D.A.P."/>
            <person name="Shinohara A."/>
            <person name="Yoshida Y."/>
            <person name="Fujiwara M."/>
            <person name="Mori M."/>
            <person name="Tomita M."/>
            <person name="Arakawa K."/>
        </authorList>
    </citation>
    <scope>NUCLEOTIDE SEQUENCE [LARGE SCALE GENOMIC DNA]</scope>
</reference>
<evidence type="ECO:0000256" key="1">
    <source>
        <dbReference type="SAM" id="MobiDB-lite"/>
    </source>
</evidence>
<keyword evidence="3" id="KW-1185">Reference proteome</keyword>
<comment type="caution">
    <text evidence="2">The sequence shown here is derived from an EMBL/GenBank/DDBJ whole genome shotgun (WGS) entry which is preliminary data.</text>
</comment>
<feature type="compositionally biased region" description="Basic and acidic residues" evidence="1">
    <location>
        <begin position="67"/>
        <end position="79"/>
    </location>
</feature>
<evidence type="ECO:0000313" key="3">
    <source>
        <dbReference type="Proteomes" id="UP000499080"/>
    </source>
</evidence>